<dbReference type="Pfam" id="PF05825">
    <property type="entry name" value="PSP94"/>
    <property type="match status" value="1"/>
</dbReference>
<feature type="chain" id="PRO_5028504190" description="Beta-microseminoprotein" evidence="5">
    <location>
        <begin position="21"/>
        <end position="114"/>
    </location>
</feature>
<dbReference type="AlphaFoldDB" id="A0A6P5KY80"/>
<dbReference type="InParanoid" id="A0A6P5KY80"/>
<gene>
    <name evidence="7" type="primary">LOC110214049</name>
</gene>
<evidence type="ECO:0000256" key="2">
    <source>
        <dbReference type="ARBA" id="ARBA00010352"/>
    </source>
</evidence>
<dbReference type="Gene3D" id="2.10.70.10">
    <property type="entry name" value="Complement Module, domain 1"/>
    <property type="match status" value="1"/>
</dbReference>
<comment type="similarity">
    <text evidence="2 5">Belongs to the beta-microseminoprotein family.</text>
</comment>
<dbReference type="Gene3D" id="2.20.25.590">
    <property type="match status" value="1"/>
</dbReference>
<keyword evidence="6" id="KW-1185">Reference proteome</keyword>
<dbReference type="PANTHER" id="PTHR10500">
    <property type="entry name" value="BETA-MICROSEMINOPROTEIN"/>
    <property type="match status" value="1"/>
</dbReference>
<dbReference type="Proteomes" id="UP000515140">
    <property type="component" value="Unplaced"/>
</dbReference>
<keyword evidence="3 5" id="KW-0964">Secreted</keyword>
<dbReference type="InterPro" id="IPR008735">
    <property type="entry name" value="PSP94"/>
</dbReference>
<name>A0A6P5KY80_PHACI</name>
<dbReference type="FunCoup" id="A0A6P5KY80">
    <property type="interactions" value="62"/>
</dbReference>
<protein>
    <recommendedName>
        <fullName evidence="5">Beta-microseminoprotein</fullName>
    </recommendedName>
</protein>
<keyword evidence="5" id="KW-0732">Signal</keyword>
<proteinExistence type="inferred from homology"/>
<evidence type="ECO:0000256" key="5">
    <source>
        <dbReference type="RuleBase" id="RU364124"/>
    </source>
</evidence>
<dbReference type="RefSeq" id="XP_020850337.1">
    <property type="nucleotide sequence ID" value="XM_020994678.1"/>
</dbReference>
<dbReference type="GeneID" id="110214049"/>
<comment type="subcellular location">
    <subcellularLocation>
        <location evidence="1 5">Secreted</location>
    </subcellularLocation>
</comment>
<reference evidence="7" key="1">
    <citation type="submission" date="2025-08" db="UniProtKB">
        <authorList>
            <consortium name="RefSeq"/>
        </authorList>
    </citation>
    <scope>IDENTIFICATION</scope>
    <source>
        <tissue evidence="7">Spleen</tissue>
    </source>
</reference>
<organism evidence="6 7">
    <name type="scientific">Phascolarctos cinereus</name>
    <name type="common">Koala</name>
    <dbReference type="NCBI Taxonomy" id="38626"/>
    <lineage>
        <taxon>Eukaryota</taxon>
        <taxon>Metazoa</taxon>
        <taxon>Chordata</taxon>
        <taxon>Craniata</taxon>
        <taxon>Vertebrata</taxon>
        <taxon>Euteleostomi</taxon>
        <taxon>Mammalia</taxon>
        <taxon>Metatheria</taxon>
        <taxon>Diprotodontia</taxon>
        <taxon>Phascolarctidae</taxon>
        <taxon>Phascolarctos</taxon>
    </lineage>
</organism>
<evidence type="ECO:0000313" key="6">
    <source>
        <dbReference type="Proteomes" id="UP000515140"/>
    </source>
</evidence>
<dbReference type="OMA" id="ETEIICC"/>
<dbReference type="KEGG" id="pcw:110214049"/>
<evidence type="ECO:0000256" key="4">
    <source>
        <dbReference type="ARBA" id="ARBA00023157"/>
    </source>
</evidence>
<keyword evidence="4" id="KW-1015">Disulfide bond</keyword>
<evidence type="ECO:0000313" key="7">
    <source>
        <dbReference type="RefSeq" id="XP_020850337.1"/>
    </source>
</evidence>
<feature type="signal peptide" evidence="5">
    <location>
        <begin position="1"/>
        <end position="20"/>
    </location>
</feature>
<accession>A0A6P5KY80</accession>
<dbReference type="GO" id="GO:0005576">
    <property type="term" value="C:extracellular region"/>
    <property type="evidence" value="ECO:0007669"/>
    <property type="project" value="UniProtKB-SubCell"/>
</dbReference>
<evidence type="ECO:0000256" key="1">
    <source>
        <dbReference type="ARBA" id="ARBA00004613"/>
    </source>
</evidence>
<sequence length="114" mass="12693">MNTMLVVLLALALFVTFCDAQCTFIPLEIVNGYQPGGCSDGKGTIHSFGTQWQSNCVHCSCEERVGLSCCNIVMRPMGYDKKQCTEVFKQESCIYIPVNKANPSRYCEVKMYVG</sequence>
<dbReference type="PANTHER" id="PTHR10500:SF7">
    <property type="entry name" value="BETA-MICROSEMINOPROTEIN"/>
    <property type="match status" value="1"/>
</dbReference>
<evidence type="ECO:0000256" key="3">
    <source>
        <dbReference type="ARBA" id="ARBA00022525"/>
    </source>
</evidence>